<keyword evidence="5" id="KW-1185">Reference proteome</keyword>
<evidence type="ECO:0000313" key="5">
    <source>
        <dbReference type="Proteomes" id="UP000321949"/>
    </source>
</evidence>
<organism evidence="3 5">
    <name type="scientific">Microbacterium saccharophilum</name>
    <dbReference type="NCBI Taxonomy" id="1213358"/>
    <lineage>
        <taxon>Bacteria</taxon>
        <taxon>Bacillati</taxon>
        <taxon>Actinomycetota</taxon>
        <taxon>Actinomycetes</taxon>
        <taxon>Micrococcales</taxon>
        <taxon>Microbacteriaceae</taxon>
        <taxon>Microbacterium</taxon>
    </lineage>
</organism>
<comment type="caution">
    <text evidence="3">The sequence shown here is derived from an EMBL/GenBank/DDBJ whole genome shotgun (WGS) entry which is preliminary data.</text>
</comment>
<accession>A0A5C8HUG7</accession>
<name>A0A5C8HUG7_9MICO</name>
<feature type="region of interest" description="Disordered" evidence="1">
    <location>
        <begin position="1"/>
        <end position="38"/>
    </location>
</feature>
<feature type="compositionally biased region" description="Basic and acidic residues" evidence="1">
    <location>
        <begin position="7"/>
        <end position="18"/>
    </location>
</feature>
<dbReference type="AlphaFoldDB" id="A0A5C8HUG7"/>
<reference evidence="3 5" key="2">
    <citation type="submission" date="2019-08" db="EMBL/GenBank/DDBJ databases">
        <authorList>
            <person name="Dong K."/>
        </authorList>
    </citation>
    <scope>NUCLEOTIDE SEQUENCE [LARGE SCALE GENOMIC DNA]</scope>
    <source>
        <strain evidence="3 5">K-1</strain>
    </source>
</reference>
<evidence type="ECO:0000313" key="2">
    <source>
        <dbReference type="EMBL" id="SFI70909.1"/>
    </source>
</evidence>
<dbReference type="Proteomes" id="UP000198702">
    <property type="component" value="Unassembled WGS sequence"/>
</dbReference>
<dbReference type="Proteomes" id="UP000321949">
    <property type="component" value="Unassembled WGS sequence"/>
</dbReference>
<proteinExistence type="predicted"/>
<protein>
    <submittedName>
        <fullName evidence="3">Uncharacterized protein</fullName>
    </submittedName>
</protein>
<evidence type="ECO:0000313" key="3">
    <source>
        <dbReference type="EMBL" id="TXK08891.1"/>
    </source>
</evidence>
<dbReference type="OrthoDB" id="6021991at2"/>
<dbReference type="EMBL" id="VRSX01000006">
    <property type="protein sequence ID" value="TXK08891.1"/>
    <property type="molecule type" value="Genomic_DNA"/>
</dbReference>
<reference evidence="2 4" key="1">
    <citation type="submission" date="2016-10" db="EMBL/GenBank/DDBJ databases">
        <authorList>
            <person name="Varghese N."/>
            <person name="Submissions S."/>
        </authorList>
    </citation>
    <scope>NUCLEOTIDE SEQUENCE [LARGE SCALE GENOMIC DNA]</scope>
    <source>
        <strain evidence="2 4">UNC380MFSha3.1</strain>
    </source>
</reference>
<dbReference type="EMBL" id="FOQZ01000006">
    <property type="protein sequence ID" value="SFI70909.1"/>
    <property type="molecule type" value="Genomic_DNA"/>
</dbReference>
<evidence type="ECO:0000313" key="4">
    <source>
        <dbReference type="Proteomes" id="UP000198702"/>
    </source>
</evidence>
<dbReference type="RefSeq" id="WP_028497060.1">
    <property type="nucleotide sequence ID" value="NZ_BKAH01000006.1"/>
</dbReference>
<evidence type="ECO:0000256" key="1">
    <source>
        <dbReference type="SAM" id="MobiDB-lite"/>
    </source>
</evidence>
<sequence length="191" mass="20741">MPYTADKPGRPHDPEALRARIPGWGADLDPADRPAFPREQPGIATGAHWDLPEQQHGFGPREKSVEHTRLTPVFGTAQPLHGVAGGIRRLAYARYSEGQTAHWLLLVAADRVDSAGAHLASLASRRPDDPITQSGVLGERGRHPIASRFGRGRVDLKHAWMDPVLVVGPWVLAAVGLFRFGRALVVSRGGR</sequence>
<gene>
    <name evidence="3" type="ORF">FVP74_12460</name>
    <name evidence="2" type="ORF">SAMN04487751_2705</name>
</gene>